<accession>A0A6L3SZ66</accession>
<evidence type="ECO:0008006" key="4">
    <source>
        <dbReference type="Google" id="ProtNLM"/>
    </source>
</evidence>
<comment type="caution">
    <text evidence="2">The sequence shown here is derived from an EMBL/GenBank/DDBJ whole genome shotgun (WGS) entry which is preliminary data.</text>
</comment>
<dbReference type="OrthoDB" id="7994720at2"/>
<evidence type="ECO:0000313" key="3">
    <source>
        <dbReference type="Proteomes" id="UP000474159"/>
    </source>
</evidence>
<organism evidence="2 3">
    <name type="scientific">Methylobacterium soli</name>
    <dbReference type="NCBI Taxonomy" id="553447"/>
    <lineage>
        <taxon>Bacteria</taxon>
        <taxon>Pseudomonadati</taxon>
        <taxon>Pseudomonadota</taxon>
        <taxon>Alphaproteobacteria</taxon>
        <taxon>Hyphomicrobiales</taxon>
        <taxon>Methylobacteriaceae</taxon>
        <taxon>Methylobacterium</taxon>
    </lineage>
</organism>
<dbReference type="RefSeq" id="WP_151000158.1">
    <property type="nucleotide sequence ID" value="NZ_BPQY01000460.1"/>
</dbReference>
<dbReference type="EMBL" id="VZZK01000009">
    <property type="protein sequence ID" value="KAB1079423.1"/>
    <property type="molecule type" value="Genomic_DNA"/>
</dbReference>
<dbReference type="AlphaFoldDB" id="A0A6L3SZ66"/>
<proteinExistence type="predicted"/>
<feature type="region of interest" description="Disordered" evidence="1">
    <location>
        <begin position="159"/>
        <end position="180"/>
    </location>
</feature>
<sequence length="180" mass="19588">MTPEAIEVRDLAFERLLAFGTFKTVRNGISEQIEPADQLPAATVFLRRENRTPDGDANVGEPSFVHDVTLGILVTIDAGSKSDLEPVLHSYTNDAIGFLLSDTTFLSEIEAVTGIDETHVFPKDGETYYAEARVEFSVTFRTSFEPFVPTAYRGANFKTTPSGASGDTPAIRTRIPAPTA</sequence>
<gene>
    <name evidence="2" type="ORF">F6X53_11510</name>
</gene>
<protein>
    <recommendedName>
        <fullName evidence="4">Phage tail protein</fullName>
    </recommendedName>
</protein>
<dbReference type="Proteomes" id="UP000474159">
    <property type="component" value="Unassembled WGS sequence"/>
</dbReference>
<evidence type="ECO:0000313" key="2">
    <source>
        <dbReference type="EMBL" id="KAB1079423.1"/>
    </source>
</evidence>
<keyword evidence="3" id="KW-1185">Reference proteome</keyword>
<evidence type="ECO:0000256" key="1">
    <source>
        <dbReference type="SAM" id="MobiDB-lite"/>
    </source>
</evidence>
<reference evidence="2 3" key="1">
    <citation type="submission" date="2019-09" db="EMBL/GenBank/DDBJ databases">
        <title>YIM 48816 draft genome.</title>
        <authorList>
            <person name="Jiang L."/>
        </authorList>
    </citation>
    <scope>NUCLEOTIDE SEQUENCE [LARGE SCALE GENOMIC DNA]</scope>
    <source>
        <strain evidence="2 3">YIM 48816</strain>
    </source>
</reference>
<name>A0A6L3SZ66_9HYPH</name>